<dbReference type="RefSeq" id="WP_092238647.1">
    <property type="nucleotide sequence ID" value="NZ_FNLL01000028.1"/>
</dbReference>
<dbReference type="SUPFAM" id="SSF52172">
    <property type="entry name" value="CheY-like"/>
    <property type="match status" value="1"/>
</dbReference>
<sequence>MQLEKSYSLLWIEDDFDRLKNLVRPLLKKGFKVDHVTNLESYCEKQNLQKYDLFIVDLMIPQKKRNGDITEFDPYPGIQILKNLIDLNKPILVLSIVTDTEIMKTINKMDSSIKILRKGNVFPSDFKYEIYELLGIEESADE</sequence>
<dbReference type="InterPro" id="IPR011006">
    <property type="entry name" value="CheY-like_superfamily"/>
</dbReference>
<accession>A0A1H2KBL6</accession>
<organism evidence="1 2">
    <name type="scientific">Desulfobacula phenolica</name>
    <dbReference type="NCBI Taxonomy" id="90732"/>
    <lineage>
        <taxon>Bacteria</taxon>
        <taxon>Pseudomonadati</taxon>
        <taxon>Thermodesulfobacteriota</taxon>
        <taxon>Desulfobacteria</taxon>
        <taxon>Desulfobacterales</taxon>
        <taxon>Desulfobacteraceae</taxon>
        <taxon>Desulfobacula</taxon>
    </lineage>
</organism>
<gene>
    <name evidence="1" type="ORF">SAMN04487931_1287</name>
</gene>
<proteinExistence type="predicted"/>
<reference evidence="2" key="1">
    <citation type="submission" date="2016-10" db="EMBL/GenBank/DDBJ databases">
        <authorList>
            <person name="Varghese N."/>
            <person name="Submissions S."/>
        </authorList>
    </citation>
    <scope>NUCLEOTIDE SEQUENCE [LARGE SCALE GENOMIC DNA]</scope>
    <source>
        <strain evidence="2">DSM 3384</strain>
    </source>
</reference>
<evidence type="ECO:0008006" key="3">
    <source>
        <dbReference type="Google" id="ProtNLM"/>
    </source>
</evidence>
<evidence type="ECO:0000313" key="2">
    <source>
        <dbReference type="Proteomes" id="UP000199608"/>
    </source>
</evidence>
<evidence type="ECO:0000313" key="1">
    <source>
        <dbReference type="EMBL" id="SDU65861.1"/>
    </source>
</evidence>
<dbReference type="Proteomes" id="UP000199608">
    <property type="component" value="Unassembled WGS sequence"/>
</dbReference>
<protein>
    <recommendedName>
        <fullName evidence="3">Response regulator receiver domain-containing protein</fullName>
    </recommendedName>
</protein>
<keyword evidence="2" id="KW-1185">Reference proteome</keyword>
<dbReference type="EMBL" id="FNLL01000028">
    <property type="protein sequence ID" value="SDU65861.1"/>
    <property type="molecule type" value="Genomic_DNA"/>
</dbReference>
<dbReference type="AlphaFoldDB" id="A0A1H2KBL6"/>
<dbReference type="Gene3D" id="3.40.50.2300">
    <property type="match status" value="1"/>
</dbReference>
<name>A0A1H2KBL6_9BACT</name>